<dbReference type="RefSeq" id="WP_163075745.1">
    <property type="nucleotide sequence ID" value="NZ_CP048630.1"/>
</dbReference>
<evidence type="ECO:0000256" key="5">
    <source>
        <dbReference type="ARBA" id="ARBA00022764"/>
    </source>
</evidence>
<dbReference type="InterPro" id="IPR006657">
    <property type="entry name" value="MoPterin_dinucl-bd_dom"/>
</dbReference>
<dbReference type="CDD" id="cd02793">
    <property type="entry name" value="MopB_CT_DMSOR-BSOR-TMAOR"/>
    <property type="match status" value="1"/>
</dbReference>
<comment type="similarity">
    <text evidence="2">Belongs to the prokaryotic molybdopterin-containing oxidoreductase family.</text>
</comment>
<dbReference type="Pfam" id="PF01568">
    <property type="entry name" value="Molydop_binding"/>
    <property type="match status" value="1"/>
</dbReference>
<keyword evidence="12" id="KW-1185">Reference proteome</keyword>
<gene>
    <name evidence="11" type="ORF">G3A50_13405</name>
</gene>
<dbReference type="GO" id="GO:0009055">
    <property type="term" value="F:electron transfer activity"/>
    <property type="evidence" value="ECO:0007669"/>
    <property type="project" value="TreeGrafter"/>
</dbReference>
<dbReference type="SUPFAM" id="SSF50692">
    <property type="entry name" value="ADC-like"/>
    <property type="match status" value="1"/>
</dbReference>
<accession>A0A6P1YNG8</accession>
<feature type="region of interest" description="Disordered" evidence="7">
    <location>
        <begin position="765"/>
        <end position="790"/>
    </location>
</feature>
<name>A0A6P1YNG8_9HYPH</name>
<keyword evidence="6" id="KW-0560">Oxidoreductase</keyword>
<dbReference type="PANTHER" id="PTHR43742:SF10">
    <property type="entry name" value="TRIMETHYLAMINE-N-OXIDE REDUCTASE 2"/>
    <property type="match status" value="1"/>
</dbReference>
<dbReference type="InterPro" id="IPR041460">
    <property type="entry name" value="Molybdopterin_N"/>
</dbReference>
<keyword evidence="4" id="KW-0479">Metal-binding</keyword>
<dbReference type="GO" id="GO:0016491">
    <property type="term" value="F:oxidoreductase activity"/>
    <property type="evidence" value="ECO:0007669"/>
    <property type="project" value="UniProtKB-KW"/>
</dbReference>
<protein>
    <submittedName>
        <fullName evidence="11">Molybdopterin-dependent oxidoreductase</fullName>
    </submittedName>
</protein>
<evidence type="ECO:0000313" key="12">
    <source>
        <dbReference type="Proteomes" id="UP000464751"/>
    </source>
</evidence>
<comment type="cofactor">
    <cofactor evidence="1">
        <name>Mo-bis(molybdopterin guanine dinucleotide)</name>
        <dbReference type="ChEBI" id="CHEBI:60539"/>
    </cofactor>
</comment>
<dbReference type="SUPFAM" id="SSF53706">
    <property type="entry name" value="Formate dehydrogenase/DMSO reductase, domains 1-3"/>
    <property type="match status" value="1"/>
</dbReference>
<evidence type="ECO:0000259" key="10">
    <source>
        <dbReference type="Pfam" id="PF18364"/>
    </source>
</evidence>
<dbReference type="Gene3D" id="3.90.55.10">
    <property type="entry name" value="Dimethylsulfoxide Reductase, domain 3"/>
    <property type="match status" value="1"/>
</dbReference>
<dbReference type="Gene3D" id="3.40.50.740">
    <property type="match status" value="1"/>
</dbReference>
<feature type="domain" description="Molybdopterin dinucleotide-binding" evidence="9">
    <location>
        <begin position="623"/>
        <end position="743"/>
    </location>
</feature>
<dbReference type="GO" id="GO:0043546">
    <property type="term" value="F:molybdopterin cofactor binding"/>
    <property type="evidence" value="ECO:0007669"/>
    <property type="project" value="InterPro"/>
</dbReference>
<feature type="domain" description="Molybdopterin oxidoreductase N-terminal" evidence="10">
    <location>
        <begin position="7"/>
        <end position="44"/>
    </location>
</feature>
<evidence type="ECO:0000256" key="6">
    <source>
        <dbReference type="ARBA" id="ARBA00023002"/>
    </source>
</evidence>
<dbReference type="InterPro" id="IPR006655">
    <property type="entry name" value="Mopterin_OxRdtase_prok_CS"/>
</dbReference>
<evidence type="ECO:0000259" key="8">
    <source>
        <dbReference type="Pfam" id="PF00384"/>
    </source>
</evidence>
<dbReference type="InterPro" id="IPR041954">
    <property type="entry name" value="CT_DMSOR/BSOR/TMAOR"/>
</dbReference>
<dbReference type="PANTHER" id="PTHR43742">
    <property type="entry name" value="TRIMETHYLAMINE-N-OXIDE REDUCTASE"/>
    <property type="match status" value="1"/>
</dbReference>
<dbReference type="InterPro" id="IPR006656">
    <property type="entry name" value="Mopterin_OxRdtase"/>
</dbReference>
<organism evidence="11 12">
    <name type="scientific">Ancylobacter pratisalsi</name>
    <dbReference type="NCBI Taxonomy" id="1745854"/>
    <lineage>
        <taxon>Bacteria</taxon>
        <taxon>Pseudomonadati</taxon>
        <taxon>Pseudomonadota</taxon>
        <taxon>Alphaproteobacteria</taxon>
        <taxon>Hyphomicrobiales</taxon>
        <taxon>Xanthobacteraceae</taxon>
        <taxon>Ancylobacter</taxon>
    </lineage>
</organism>
<proteinExistence type="inferred from homology"/>
<keyword evidence="5" id="KW-0574">Periplasm</keyword>
<dbReference type="InterPro" id="IPR050612">
    <property type="entry name" value="Prok_Mopterin_Oxidored"/>
</dbReference>
<evidence type="ECO:0000256" key="3">
    <source>
        <dbReference type="ARBA" id="ARBA00022505"/>
    </source>
</evidence>
<dbReference type="GO" id="GO:0030151">
    <property type="term" value="F:molybdenum ion binding"/>
    <property type="evidence" value="ECO:0007669"/>
    <property type="project" value="TreeGrafter"/>
</dbReference>
<dbReference type="KEGG" id="apra:G3A50_13405"/>
<dbReference type="AlphaFoldDB" id="A0A6P1YNG8"/>
<evidence type="ECO:0000256" key="2">
    <source>
        <dbReference type="ARBA" id="ARBA00010312"/>
    </source>
</evidence>
<dbReference type="EMBL" id="CP048630">
    <property type="protein sequence ID" value="QIB34602.1"/>
    <property type="molecule type" value="Genomic_DNA"/>
</dbReference>
<sequence>MAGTVLHSSHWGAFRVGVENGRLTDIQPFERDADPSALLAGMKDYFDHPTRIRRPAVRRGWLENGPDSDTAKRGADPFVEVSWDEALDLAAAELARVKREHGNRAIFGGSYGWSSAGRFHHAKTQVKRFLNAFGGCVEQVNNYSFGAAMVLLPHIVGDNRFLYGPTTHWRAIAKNTEILLAFGGLPGRNTQIESGGCGEHVQKRWLRELAGRARRIVNVSPLRDDIEETACEWWPICPGADTALLLALAHTLLTEGLADRAFLERCTTGHERFADYVLSGRGAAGFDAEWAAGICELAAPDIRELARQLVAHRSFITLNWSLQRSDYGEQPYFAAVALAAMIGQIGLPGGGIGFGYGSMNGIGNAVPRFRTPLLPTGTNAVDLAIPVARVSDLLLRPGETIAYNGRELTFPEIQLVYWAGGNPYHHHQDLNRLQRAWQAPRSIIVHETHWTATARRADIVLPATTTLERNDIGTSSSDRFMIAMKQAVPPFAEARDDYSIFRALAERLGVAEAFTEGHDEMAWLRRLYEDARTSSNAGGLALPDFEHFWEQGLIELPATEAPFNLLADFRADPEGRPLATPSGRIEIFSATIDGFGYADCPGHPVWRPAREWRGAAAAQRYPLHLITNQPRTRLHGQMDVVGISQTSKIDGREPIRVHPADAARRNLKDGAIVRVFNDRGACLAGVVVSQDLRPGVVQMATGAWFDPVHPGVPGSLDAHGNPNVLTHDIGTSSLSQGPSALSCLVEIEAFNAPLPELSIGAPPPFIERPFREPAPTAPGLRNNLQRRKDR</sequence>
<evidence type="ECO:0000313" key="11">
    <source>
        <dbReference type="EMBL" id="QIB34602.1"/>
    </source>
</evidence>
<dbReference type="InterPro" id="IPR009010">
    <property type="entry name" value="Asp_de-COase-like_dom_sf"/>
</dbReference>
<evidence type="ECO:0000256" key="7">
    <source>
        <dbReference type="SAM" id="MobiDB-lite"/>
    </source>
</evidence>
<dbReference type="Pfam" id="PF00384">
    <property type="entry name" value="Molybdopterin"/>
    <property type="match status" value="1"/>
</dbReference>
<dbReference type="PROSITE" id="PS00490">
    <property type="entry name" value="MOLYBDOPTERIN_PROK_2"/>
    <property type="match status" value="1"/>
</dbReference>
<reference evidence="11 12" key="1">
    <citation type="submission" date="2020-02" db="EMBL/GenBank/DDBJ databases">
        <authorList>
            <person name="Li G."/>
        </authorList>
    </citation>
    <scope>NUCLEOTIDE SEQUENCE [LARGE SCALE GENOMIC DNA]</scope>
    <source>
        <strain evidence="11 12">DSM 102029</strain>
    </source>
</reference>
<evidence type="ECO:0000256" key="1">
    <source>
        <dbReference type="ARBA" id="ARBA00001942"/>
    </source>
</evidence>
<keyword evidence="3" id="KW-0500">Molybdenum</keyword>
<evidence type="ECO:0000256" key="4">
    <source>
        <dbReference type="ARBA" id="ARBA00022723"/>
    </source>
</evidence>
<dbReference type="Gene3D" id="3.40.228.10">
    <property type="entry name" value="Dimethylsulfoxide Reductase, domain 2"/>
    <property type="match status" value="1"/>
</dbReference>
<dbReference type="Gene3D" id="2.40.40.20">
    <property type="match status" value="1"/>
</dbReference>
<dbReference type="GO" id="GO:0030288">
    <property type="term" value="C:outer membrane-bounded periplasmic space"/>
    <property type="evidence" value="ECO:0007669"/>
    <property type="project" value="TreeGrafter"/>
</dbReference>
<dbReference type="Proteomes" id="UP000464751">
    <property type="component" value="Chromosome"/>
</dbReference>
<feature type="domain" description="Molybdopterin oxidoreductase" evidence="8">
    <location>
        <begin position="51"/>
        <end position="507"/>
    </location>
</feature>
<dbReference type="Pfam" id="PF18364">
    <property type="entry name" value="Molybdopterin_N"/>
    <property type="match status" value="1"/>
</dbReference>
<evidence type="ECO:0000259" key="9">
    <source>
        <dbReference type="Pfam" id="PF01568"/>
    </source>
</evidence>
<dbReference type="GO" id="GO:0009061">
    <property type="term" value="P:anaerobic respiration"/>
    <property type="evidence" value="ECO:0007669"/>
    <property type="project" value="TreeGrafter"/>
</dbReference>